<gene>
    <name evidence="3" type="ORF">DPMN_135191</name>
</gene>
<reference evidence="3" key="2">
    <citation type="submission" date="2020-11" db="EMBL/GenBank/DDBJ databases">
        <authorList>
            <person name="McCartney M.A."/>
            <person name="Auch B."/>
            <person name="Kono T."/>
            <person name="Mallez S."/>
            <person name="Becker A."/>
            <person name="Gohl D.M."/>
            <person name="Silverstein K.A.T."/>
            <person name="Koren S."/>
            <person name="Bechman K.B."/>
            <person name="Herman A."/>
            <person name="Abrahante J.E."/>
            <person name="Garbe J."/>
        </authorList>
    </citation>
    <scope>NUCLEOTIDE SEQUENCE</scope>
    <source>
        <strain evidence="3">Duluth1</strain>
        <tissue evidence="3">Whole animal</tissue>
    </source>
</reference>
<dbReference type="AlphaFoldDB" id="A0A9D4G1C7"/>
<keyword evidence="2" id="KW-1133">Transmembrane helix</keyword>
<evidence type="ECO:0000313" key="3">
    <source>
        <dbReference type="EMBL" id="KAH3806863.1"/>
    </source>
</evidence>
<reference evidence="3" key="1">
    <citation type="journal article" date="2019" name="bioRxiv">
        <title>The Genome of the Zebra Mussel, Dreissena polymorpha: A Resource for Invasive Species Research.</title>
        <authorList>
            <person name="McCartney M.A."/>
            <person name="Auch B."/>
            <person name="Kono T."/>
            <person name="Mallez S."/>
            <person name="Zhang Y."/>
            <person name="Obille A."/>
            <person name="Becker A."/>
            <person name="Abrahante J.E."/>
            <person name="Garbe J."/>
            <person name="Badalamenti J.P."/>
            <person name="Herman A."/>
            <person name="Mangelson H."/>
            <person name="Liachko I."/>
            <person name="Sullivan S."/>
            <person name="Sone E.D."/>
            <person name="Koren S."/>
            <person name="Silverstein K.A.T."/>
            <person name="Beckman K.B."/>
            <person name="Gohl D.M."/>
        </authorList>
    </citation>
    <scope>NUCLEOTIDE SEQUENCE</scope>
    <source>
        <strain evidence="3">Duluth1</strain>
        <tissue evidence="3">Whole animal</tissue>
    </source>
</reference>
<protein>
    <submittedName>
        <fullName evidence="3">Uncharacterized protein</fullName>
    </submittedName>
</protein>
<feature type="transmembrane region" description="Helical" evidence="2">
    <location>
        <begin position="81"/>
        <end position="99"/>
    </location>
</feature>
<evidence type="ECO:0000256" key="2">
    <source>
        <dbReference type="SAM" id="Phobius"/>
    </source>
</evidence>
<comment type="caution">
    <text evidence="3">The sequence shown here is derived from an EMBL/GenBank/DDBJ whole genome shotgun (WGS) entry which is preliminary data.</text>
</comment>
<sequence>MRWGENATATTTSPSGPAVEGNNDSAPTHDAWQEAAPTCRADPTATATSEKSAEQEAPTNSRPIEQKVTINLRNHLQQCKYVSIIICLQFVSFITYFFVSLSAGKGTDSHNVMGRSGACLLGSLGTEPTLVEV</sequence>
<proteinExistence type="predicted"/>
<dbReference type="Proteomes" id="UP000828390">
    <property type="component" value="Unassembled WGS sequence"/>
</dbReference>
<organism evidence="3 4">
    <name type="scientific">Dreissena polymorpha</name>
    <name type="common">Zebra mussel</name>
    <name type="synonym">Mytilus polymorpha</name>
    <dbReference type="NCBI Taxonomy" id="45954"/>
    <lineage>
        <taxon>Eukaryota</taxon>
        <taxon>Metazoa</taxon>
        <taxon>Spiralia</taxon>
        <taxon>Lophotrochozoa</taxon>
        <taxon>Mollusca</taxon>
        <taxon>Bivalvia</taxon>
        <taxon>Autobranchia</taxon>
        <taxon>Heteroconchia</taxon>
        <taxon>Euheterodonta</taxon>
        <taxon>Imparidentia</taxon>
        <taxon>Neoheterodontei</taxon>
        <taxon>Myida</taxon>
        <taxon>Dreissenoidea</taxon>
        <taxon>Dreissenidae</taxon>
        <taxon>Dreissena</taxon>
    </lineage>
</organism>
<dbReference type="EMBL" id="JAIWYP010000006">
    <property type="protein sequence ID" value="KAH3806863.1"/>
    <property type="molecule type" value="Genomic_DNA"/>
</dbReference>
<evidence type="ECO:0000256" key="1">
    <source>
        <dbReference type="SAM" id="MobiDB-lite"/>
    </source>
</evidence>
<name>A0A9D4G1C7_DREPO</name>
<feature type="region of interest" description="Disordered" evidence="1">
    <location>
        <begin position="1"/>
        <end position="65"/>
    </location>
</feature>
<evidence type="ECO:0000313" key="4">
    <source>
        <dbReference type="Proteomes" id="UP000828390"/>
    </source>
</evidence>
<keyword evidence="2" id="KW-0812">Transmembrane</keyword>
<keyword evidence="4" id="KW-1185">Reference proteome</keyword>
<keyword evidence="2" id="KW-0472">Membrane</keyword>
<accession>A0A9D4G1C7</accession>